<keyword evidence="1" id="KW-1133">Transmembrane helix</keyword>
<organism evidence="2 3">
    <name type="scientific">Halomonas qaidamensis</name>
    <dbReference type="NCBI Taxonomy" id="2866211"/>
    <lineage>
        <taxon>Bacteria</taxon>
        <taxon>Pseudomonadati</taxon>
        <taxon>Pseudomonadota</taxon>
        <taxon>Gammaproteobacteria</taxon>
        <taxon>Oceanospirillales</taxon>
        <taxon>Halomonadaceae</taxon>
        <taxon>Halomonas</taxon>
    </lineage>
</organism>
<dbReference type="RefSeq" id="WP_264428156.1">
    <property type="nucleotide sequence ID" value="NZ_CP080627.1"/>
</dbReference>
<gene>
    <name evidence="2" type="ORF">K1Y77_09480</name>
</gene>
<proteinExistence type="predicted"/>
<dbReference type="Proteomes" id="UP001163082">
    <property type="component" value="Chromosome"/>
</dbReference>
<reference evidence="2 3" key="1">
    <citation type="journal article" date="2022" name="Antonie Van Leeuwenhoek">
        <title>Whole genome sequencing of the halophilic Halomonas qaidamensis XH36, a novel species strain with high ectoine production.</title>
        <authorList>
            <person name="Zhang T."/>
            <person name="Cui T."/>
            <person name="Cao Y."/>
            <person name="Li Y."/>
            <person name="Li F."/>
            <person name="Zhu D."/>
            <person name="Xing J."/>
        </authorList>
    </citation>
    <scope>NUCLEOTIDE SEQUENCE [LARGE SCALE GENOMIC DNA]</scope>
    <source>
        <strain evidence="2 3">XH36</strain>
    </source>
</reference>
<keyword evidence="1" id="KW-0472">Membrane</keyword>
<name>A0ABY6JK08_9GAMM</name>
<sequence length="135" mass="15390">MSQQALLLFLADTVLVIHVLFVAFVVLGLIAVYAGYLLNWGWVRNRTFRLTHLCAIGYVVVQAWLGIVCPLTRWEMALRVEAGAATYAGSFIQHWLNSLLYFTAPEWVFILIYTAFGSLVFASWLVVRPNKRPRQ</sequence>
<feature type="transmembrane region" description="Helical" evidence="1">
    <location>
        <begin position="107"/>
        <end position="127"/>
    </location>
</feature>
<accession>A0ABY6JK08</accession>
<evidence type="ECO:0000313" key="2">
    <source>
        <dbReference type="EMBL" id="UYV17731.1"/>
    </source>
</evidence>
<evidence type="ECO:0000313" key="3">
    <source>
        <dbReference type="Proteomes" id="UP001163082"/>
    </source>
</evidence>
<dbReference type="InterPro" id="IPR021218">
    <property type="entry name" value="DUF2784"/>
</dbReference>
<feature type="transmembrane region" description="Helical" evidence="1">
    <location>
        <begin position="15"/>
        <end position="38"/>
    </location>
</feature>
<feature type="transmembrane region" description="Helical" evidence="1">
    <location>
        <begin position="50"/>
        <end position="68"/>
    </location>
</feature>
<keyword evidence="1" id="KW-0812">Transmembrane</keyword>
<protein>
    <submittedName>
        <fullName evidence="2">DUF2784 domain-containing protein</fullName>
    </submittedName>
</protein>
<dbReference type="EMBL" id="CP080627">
    <property type="protein sequence ID" value="UYV17731.1"/>
    <property type="molecule type" value="Genomic_DNA"/>
</dbReference>
<evidence type="ECO:0000256" key="1">
    <source>
        <dbReference type="SAM" id="Phobius"/>
    </source>
</evidence>
<dbReference type="Pfam" id="PF10861">
    <property type="entry name" value="DUF2784"/>
    <property type="match status" value="1"/>
</dbReference>
<keyword evidence="3" id="KW-1185">Reference proteome</keyword>